<proteinExistence type="inferred from homology"/>
<reference evidence="10 11" key="1">
    <citation type="submission" date="2016-09" db="EMBL/GenBank/DDBJ databases">
        <title>Genomic evidence for plant-parasitic nematodes as the earliest Wolbachia hosts.</title>
        <authorList>
            <person name="Brown A.M."/>
            <person name="Wasala S.K."/>
            <person name="Howe D.K."/>
            <person name="Peetz A.B."/>
            <person name="Zasada I.A."/>
            <person name="Denver D.R."/>
        </authorList>
    </citation>
    <scope>NUCLEOTIDE SEQUENCE [LARGE SCALE GENOMIC DNA]</scope>
    <source>
        <strain evidence="11">wPpe</strain>
    </source>
</reference>
<evidence type="ECO:0000256" key="3">
    <source>
        <dbReference type="ARBA" id="ARBA00022490"/>
    </source>
</evidence>
<dbReference type="HAMAP" id="MF_00050">
    <property type="entry name" value="EF_Ts"/>
    <property type="match status" value="1"/>
</dbReference>
<evidence type="ECO:0000256" key="6">
    <source>
        <dbReference type="HAMAP-Rule" id="MF_00050"/>
    </source>
</evidence>
<dbReference type="NCBIfam" id="TIGR00116">
    <property type="entry name" value="tsf"/>
    <property type="match status" value="1"/>
</dbReference>
<evidence type="ECO:0000256" key="8">
    <source>
        <dbReference type="RuleBase" id="RU000643"/>
    </source>
</evidence>
<dbReference type="Gene3D" id="1.10.286.20">
    <property type="match status" value="1"/>
</dbReference>
<dbReference type="RefSeq" id="WP_070064928.1">
    <property type="nucleotide sequence ID" value="NZ_MJMG01000005.1"/>
</dbReference>
<dbReference type="FunFam" id="1.10.8.10:FF:000001">
    <property type="entry name" value="Elongation factor Ts"/>
    <property type="match status" value="1"/>
</dbReference>
<keyword evidence="4 6" id="KW-0251">Elongation factor</keyword>
<keyword evidence="5 6" id="KW-0648">Protein biosynthesis</keyword>
<dbReference type="EMBL" id="MJMG01000005">
    <property type="protein sequence ID" value="OEY86758.1"/>
    <property type="molecule type" value="Genomic_DNA"/>
</dbReference>
<organism evidence="10 11">
    <name type="scientific">Wolbachia pipientis</name>
    <dbReference type="NCBI Taxonomy" id="955"/>
    <lineage>
        <taxon>Bacteria</taxon>
        <taxon>Pseudomonadati</taxon>
        <taxon>Pseudomonadota</taxon>
        <taxon>Alphaproteobacteria</taxon>
        <taxon>Rickettsiales</taxon>
        <taxon>Anaplasmataceae</taxon>
        <taxon>Wolbachieae</taxon>
        <taxon>Wolbachia</taxon>
    </lineage>
</organism>
<dbReference type="SUPFAM" id="SSF54713">
    <property type="entry name" value="Elongation factor Ts (EF-Ts), dimerisation domain"/>
    <property type="match status" value="2"/>
</dbReference>
<dbReference type="Gene3D" id="3.30.479.20">
    <property type="entry name" value="Elongation factor Ts, dimerisation domain"/>
    <property type="match status" value="2"/>
</dbReference>
<comment type="caution">
    <text evidence="10">The sequence shown here is derived from an EMBL/GenBank/DDBJ whole genome shotgun (WGS) entry which is preliminary data.</text>
</comment>
<evidence type="ECO:0000256" key="7">
    <source>
        <dbReference type="RuleBase" id="RU000642"/>
    </source>
</evidence>
<dbReference type="Pfam" id="PF00889">
    <property type="entry name" value="EF_TS"/>
    <property type="match status" value="1"/>
</dbReference>
<protein>
    <recommendedName>
        <fullName evidence="2 6">Elongation factor Ts</fullName>
        <shortName evidence="6">EF-Ts</shortName>
    </recommendedName>
</protein>
<dbReference type="CDD" id="cd14275">
    <property type="entry name" value="UBA_EF-Ts"/>
    <property type="match status" value="1"/>
</dbReference>
<evidence type="ECO:0000256" key="2">
    <source>
        <dbReference type="ARBA" id="ARBA00016956"/>
    </source>
</evidence>
<dbReference type="AlphaFoldDB" id="A0A1E7QJW3"/>
<evidence type="ECO:0000313" key="11">
    <source>
        <dbReference type="Proteomes" id="UP000175679"/>
    </source>
</evidence>
<dbReference type="InterPro" id="IPR009060">
    <property type="entry name" value="UBA-like_sf"/>
</dbReference>
<dbReference type="InterPro" id="IPR036402">
    <property type="entry name" value="EF-Ts_dimer_sf"/>
</dbReference>
<dbReference type="GO" id="GO:0005737">
    <property type="term" value="C:cytoplasm"/>
    <property type="evidence" value="ECO:0007669"/>
    <property type="project" value="UniProtKB-SubCell"/>
</dbReference>
<keyword evidence="11" id="KW-1185">Reference proteome</keyword>
<dbReference type="Gene3D" id="1.10.8.10">
    <property type="entry name" value="DNA helicase RuvA subunit, C-terminal domain"/>
    <property type="match status" value="1"/>
</dbReference>
<comment type="similarity">
    <text evidence="1 6 7">Belongs to the EF-Ts family.</text>
</comment>
<dbReference type="InterPro" id="IPR018101">
    <property type="entry name" value="Transl_elong_Ts_CS"/>
</dbReference>
<dbReference type="Proteomes" id="UP000175679">
    <property type="component" value="Unassembled WGS sequence"/>
</dbReference>
<dbReference type="PANTHER" id="PTHR11741:SF0">
    <property type="entry name" value="ELONGATION FACTOR TS, MITOCHONDRIAL"/>
    <property type="match status" value="1"/>
</dbReference>
<dbReference type="GO" id="GO:0003746">
    <property type="term" value="F:translation elongation factor activity"/>
    <property type="evidence" value="ECO:0007669"/>
    <property type="project" value="UniProtKB-UniRule"/>
</dbReference>
<evidence type="ECO:0000256" key="5">
    <source>
        <dbReference type="ARBA" id="ARBA00022917"/>
    </source>
</evidence>
<dbReference type="InterPro" id="IPR001816">
    <property type="entry name" value="Transl_elong_EFTs/EF1B"/>
</dbReference>
<dbReference type="PROSITE" id="PS01127">
    <property type="entry name" value="EF_TS_2"/>
    <property type="match status" value="1"/>
</dbReference>
<dbReference type="OrthoDB" id="9808348at2"/>
<feature type="region of interest" description="Involved in Mg(2+) ion dislocation from EF-Tu" evidence="6">
    <location>
        <begin position="81"/>
        <end position="84"/>
    </location>
</feature>
<evidence type="ECO:0000313" key="10">
    <source>
        <dbReference type="EMBL" id="OEY86758.1"/>
    </source>
</evidence>
<dbReference type="SUPFAM" id="SSF46934">
    <property type="entry name" value="UBA-like"/>
    <property type="match status" value="1"/>
</dbReference>
<comment type="function">
    <text evidence="6 7">Associates with the EF-Tu.GDP complex and induces the exchange of GDP to GTP. It remains bound to the aminoacyl-tRNA.EF-Tu.GTP complex up to the GTP hydrolysis stage on the ribosome.</text>
</comment>
<comment type="subcellular location">
    <subcellularLocation>
        <location evidence="6 8">Cytoplasm</location>
    </subcellularLocation>
</comment>
<dbReference type="PANTHER" id="PTHR11741">
    <property type="entry name" value="ELONGATION FACTOR TS"/>
    <property type="match status" value="1"/>
</dbReference>
<name>A0A1E7QJW3_WOLPI</name>
<gene>
    <name evidence="6" type="primary">tsf</name>
    <name evidence="10" type="ORF">BIY23_01845</name>
</gene>
<dbReference type="InterPro" id="IPR014039">
    <property type="entry name" value="Transl_elong_EFTs/EF1B_dimer"/>
</dbReference>
<keyword evidence="3 6" id="KW-0963">Cytoplasm</keyword>
<accession>A0A1E7QJW3</accession>
<evidence type="ECO:0000259" key="9">
    <source>
        <dbReference type="Pfam" id="PF00889"/>
    </source>
</evidence>
<evidence type="ECO:0000256" key="1">
    <source>
        <dbReference type="ARBA" id="ARBA00005532"/>
    </source>
</evidence>
<feature type="domain" description="Translation elongation factor EFTs/EF1B dimerisation" evidence="9">
    <location>
        <begin position="72"/>
        <end position="288"/>
    </location>
</feature>
<evidence type="ECO:0000256" key="4">
    <source>
        <dbReference type="ARBA" id="ARBA00022768"/>
    </source>
</evidence>
<sequence length="291" mass="32572">MKTNKEGLKLLRDKIGAFVNISDCKKALEECNGDVDKAVEKLRIIGLAKAGKKSDRMATDGLIAMHLGENNGILIELNCETDFVARNEKFMELAENLASLAHKERCINVDDLKNIKYENYATVHEYIMNESSIFGEKLELKRVCYMENKQGVIAGYVHGLTSSLGKTGALISIESSGDKIKLQEIGKQIAMHIVAMRPEALSINDLDSEKLHNERSSITAQIKSLNKPEEIANKIIEGRISKYYQEVVLLEQKFIKDDKLSISNFIKVNESNLSCSIKLLGYKLFTLGDLQ</sequence>